<dbReference type="Proteomes" id="UP000595703">
    <property type="component" value="Chromosome"/>
</dbReference>
<evidence type="ECO:0000256" key="1">
    <source>
        <dbReference type="PIRSR" id="PIRSR605502-1"/>
    </source>
</evidence>
<proteinExistence type="predicted"/>
<feature type="binding site" evidence="1">
    <location>
        <position position="308"/>
    </location>
    <ligand>
        <name>Mg(2+)</name>
        <dbReference type="ChEBI" id="CHEBI:18420"/>
        <label>1</label>
    </ligand>
</feature>
<dbReference type="PANTHER" id="PTHR16222">
    <property type="entry name" value="ADP-RIBOSYLGLYCOHYDROLASE"/>
    <property type="match status" value="1"/>
</dbReference>
<dbReference type="Pfam" id="PF03747">
    <property type="entry name" value="ADP_ribosyl_GH"/>
    <property type="match status" value="1"/>
</dbReference>
<dbReference type="PANTHER" id="PTHR16222:SF12">
    <property type="entry name" value="ADP-RIBOSYLGLYCOHYDROLASE-RELATED"/>
    <property type="match status" value="1"/>
</dbReference>
<reference evidence="2 3" key="4">
    <citation type="journal article" date="2020" name="Sci. Rep.">
        <title>beta-carboline chemical signals induce reveromycin production through a LuxR family regulator in Streptomyces sp. SN-593.</title>
        <authorList>
            <person name="Panthee S."/>
            <person name="Kito N."/>
            <person name="Hayashi T."/>
            <person name="Shimizu T."/>
            <person name="Ishikawa J."/>
            <person name="Hamamoto H."/>
            <person name="Osada H."/>
            <person name="Takahashi S."/>
        </authorList>
    </citation>
    <scope>NUCLEOTIDE SEQUENCE [LARGE SCALE GENOMIC DNA]</scope>
    <source>
        <strain evidence="2 3">SN-593</strain>
    </source>
</reference>
<accession>A0A7U3UNB9</accession>
<dbReference type="InterPro" id="IPR005502">
    <property type="entry name" value="Ribosyl_crysJ1"/>
</dbReference>
<keyword evidence="3" id="KW-1185">Reference proteome</keyword>
<evidence type="ECO:0000313" key="3">
    <source>
        <dbReference type="Proteomes" id="UP000595703"/>
    </source>
</evidence>
<feature type="binding site" evidence="1">
    <location>
        <position position="72"/>
    </location>
    <ligand>
        <name>Mg(2+)</name>
        <dbReference type="ChEBI" id="CHEBI:18420"/>
        <label>1</label>
    </ligand>
</feature>
<organism evidence="2 3">
    <name type="scientific">Actinacidiphila reveromycinica</name>
    <dbReference type="NCBI Taxonomy" id="659352"/>
    <lineage>
        <taxon>Bacteria</taxon>
        <taxon>Bacillati</taxon>
        <taxon>Actinomycetota</taxon>
        <taxon>Actinomycetes</taxon>
        <taxon>Kitasatosporales</taxon>
        <taxon>Streptomycetaceae</taxon>
        <taxon>Actinacidiphila</taxon>
    </lineage>
</organism>
<sequence>MKLTLEDRITGCLVGAAVGDALGGPVEGWTPEQITERHGGRVRGIVGPFYEQWRTARPIAPYHKGDGHVTDDTLMTHALVRVYAEVRDHLDAYSVADHLVPDLIGTPRWIPEMEAEALPLQRIFLAEKWIVARLHYGHVDPREAGVGNIVNCGAAMYMAPVGAVNAGNPAAAYTEALEVAAPHQSSYGREAAGVFAAAVAAAFTPGATAASVVEAALGLAKDGTRAAIEAVCERAAGLDDWEAALVPLREAVAPFDTVGPRYREPSLGARRPSRLHAIEELPVALGMLLVAGGGYERAVLGSVNYGRDCDSIATMSGAIAGALGGTGAVPAGWSDEVARASRLDLHTPAAELAAVTREVFDLDTARRRAHEAAFTALAEVR</sequence>
<keyword evidence="1" id="KW-0479">Metal-binding</keyword>
<comment type="cofactor">
    <cofactor evidence="1">
        <name>Mg(2+)</name>
        <dbReference type="ChEBI" id="CHEBI:18420"/>
    </cofactor>
    <text evidence="1">Binds 2 magnesium ions per subunit.</text>
</comment>
<evidence type="ECO:0008006" key="4">
    <source>
        <dbReference type="Google" id="ProtNLM"/>
    </source>
</evidence>
<feature type="binding site" evidence="1">
    <location>
        <position position="311"/>
    </location>
    <ligand>
        <name>Mg(2+)</name>
        <dbReference type="ChEBI" id="CHEBI:18420"/>
        <label>1</label>
    </ligand>
</feature>
<dbReference type="InterPro" id="IPR050792">
    <property type="entry name" value="ADP-ribosylglycohydrolase"/>
</dbReference>
<protein>
    <recommendedName>
        <fullName evidence="4">ADP-ribosylglycohydrolase</fullName>
    </recommendedName>
</protein>
<keyword evidence="1" id="KW-0460">Magnesium</keyword>
<reference evidence="2 3" key="1">
    <citation type="journal article" date="2010" name="J. Bacteriol.">
        <title>Biochemical characterization of a novel indole prenyltransferase from Streptomyces sp. SN-593.</title>
        <authorList>
            <person name="Takahashi S."/>
            <person name="Takagi H."/>
            <person name="Toyoda A."/>
            <person name="Uramoto M."/>
            <person name="Nogawa T."/>
            <person name="Ueki M."/>
            <person name="Sakaki Y."/>
            <person name="Osada H."/>
        </authorList>
    </citation>
    <scope>NUCLEOTIDE SEQUENCE [LARGE SCALE GENOMIC DNA]</scope>
    <source>
        <strain evidence="2 3">SN-593</strain>
    </source>
</reference>
<dbReference type="EMBL" id="AP018365">
    <property type="protein sequence ID" value="BBA95711.1"/>
    <property type="molecule type" value="Genomic_DNA"/>
</dbReference>
<name>A0A7U3UNB9_9ACTN</name>
<reference evidence="2 3" key="3">
    <citation type="journal article" date="2011" name="Nat. Chem. Biol.">
        <title>Reveromycin A biosynthesis uses RevG and RevJ for stereospecific spiroacetal formation.</title>
        <authorList>
            <person name="Takahashi S."/>
            <person name="Toyoda A."/>
            <person name="Sekiyama Y."/>
            <person name="Takagi H."/>
            <person name="Nogawa T."/>
            <person name="Uramoto M."/>
            <person name="Suzuki R."/>
            <person name="Koshino H."/>
            <person name="Kumano T."/>
            <person name="Panthee S."/>
            <person name="Dairi T."/>
            <person name="Ishikawa J."/>
            <person name="Ikeda H."/>
            <person name="Sakaki Y."/>
            <person name="Osada H."/>
        </authorList>
    </citation>
    <scope>NUCLEOTIDE SEQUENCE [LARGE SCALE GENOMIC DNA]</scope>
    <source>
        <strain evidence="2 3">SN-593</strain>
    </source>
</reference>
<gene>
    <name evidence="2" type="ORF">RVR_680</name>
</gene>
<feature type="binding site" evidence="1">
    <location>
        <position position="71"/>
    </location>
    <ligand>
        <name>Mg(2+)</name>
        <dbReference type="ChEBI" id="CHEBI:18420"/>
        <label>1</label>
    </ligand>
</feature>
<dbReference type="InterPro" id="IPR036705">
    <property type="entry name" value="Ribosyl_crysJ1_sf"/>
</dbReference>
<dbReference type="AlphaFoldDB" id="A0A7U3UNB9"/>
<dbReference type="RefSeq" id="WP_237404523.1">
    <property type="nucleotide sequence ID" value="NZ_AP018365.1"/>
</dbReference>
<feature type="binding site" evidence="1">
    <location>
        <position position="310"/>
    </location>
    <ligand>
        <name>Mg(2+)</name>
        <dbReference type="ChEBI" id="CHEBI:18420"/>
        <label>1</label>
    </ligand>
</feature>
<feature type="binding site" evidence="1">
    <location>
        <position position="70"/>
    </location>
    <ligand>
        <name>Mg(2+)</name>
        <dbReference type="ChEBI" id="CHEBI:18420"/>
        <label>1</label>
    </ligand>
</feature>
<dbReference type="KEGG" id="arev:RVR_680"/>
<reference evidence="2 3" key="2">
    <citation type="journal article" date="2011" name="J. Antibiot.">
        <title>Furaquinocins I and J: novel polyketide isoprenoid hybrid compounds from Streptomyces reveromyceticus SN-593.</title>
        <authorList>
            <person name="Panthee S."/>
            <person name="Takahashi S."/>
            <person name="Takagi H."/>
            <person name="Nogawa T."/>
            <person name="Oowada E."/>
            <person name="Uramoto M."/>
            <person name="Osada H."/>
        </authorList>
    </citation>
    <scope>NUCLEOTIDE SEQUENCE [LARGE SCALE GENOMIC DNA]</scope>
    <source>
        <strain evidence="2 3">SN-593</strain>
    </source>
</reference>
<evidence type="ECO:0000313" key="2">
    <source>
        <dbReference type="EMBL" id="BBA95711.1"/>
    </source>
</evidence>
<dbReference type="Gene3D" id="1.10.4080.10">
    <property type="entry name" value="ADP-ribosylation/Crystallin J1"/>
    <property type="match status" value="1"/>
</dbReference>
<dbReference type="GO" id="GO:0046872">
    <property type="term" value="F:metal ion binding"/>
    <property type="evidence" value="ECO:0007669"/>
    <property type="project" value="UniProtKB-KW"/>
</dbReference>
<dbReference type="SUPFAM" id="SSF101478">
    <property type="entry name" value="ADP-ribosylglycohydrolase"/>
    <property type="match status" value="1"/>
</dbReference>